<dbReference type="InterPro" id="IPR009057">
    <property type="entry name" value="Homeodomain-like_sf"/>
</dbReference>
<evidence type="ECO:0000256" key="1">
    <source>
        <dbReference type="ARBA" id="ARBA00023015"/>
    </source>
</evidence>
<proteinExistence type="predicted"/>
<evidence type="ECO:0000256" key="3">
    <source>
        <dbReference type="ARBA" id="ARBA00023163"/>
    </source>
</evidence>
<keyword evidence="3" id="KW-0804">Transcription</keyword>
<feature type="DNA-binding region" description="H-T-H motif" evidence="4">
    <location>
        <begin position="34"/>
        <end position="53"/>
    </location>
</feature>
<reference evidence="6" key="1">
    <citation type="submission" date="2024-06" db="EMBL/GenBank/DDBJ databases">
        <title>Caulobacter inopinatus, sp. nov.</title>
        <authorList>
            <person name="Donachie S.P."/>
        </authorList>
    </citation>
    <scope>NUCLEOTIDE SEQUENCE</scope>
    <source>
        <strain evidence="6">73W</strain>
    </source>
</reference>
<feature type="domain" description="HTH tetR-type" evidence="5">
    <location>
        <begin position="11"/>
        <end position="71"/>
    </location>
</feature>
<accession>A0AB39KZQ7</accession>
<dbReference type="InterPro" id="IPR036271">
    <property type="entry name" value="Tet_transcr_reg_TetR-rel_C_sf"/>
</dbReference>
<dbReference type="Gene3D" id="1.10.357.10">
    <property type="entry name" value="Tetracycline Repressor, domain 2"/>
    <property type="match status" value="1"/>
</dbReference>
<evidence type="ECO:0000256" key="4">
    <source>
        <dbReference type="PROSITE-ProRule" id="PRU00335"/>
    </source>
</evidence>
<dbReference type="RefSeq" id="WP_369062593.1">
    <property type="nucleotide sequence ID" value="NZ_CP158375.1"/>
</dbReference>
<dbReference type="SUPFAM" id="SSF48498">
    <property type="entry name" value="Tetracyclin repressor-like, C-terminal domain"/>
    <property type="match status" value="1"/>
</dbReference>
<dbReference type="InterPro" id="IPR001647">
    <property type="entry name" value="HTH_TetR"/>
</dbReference>
<gene>
    <name evidence="6" type="ORF">ABOZ73_01650</name>
</gene>
<dbReference type="InterPro" id="IPR050109">
    <property type="entry name" value="HTH-type_TetR-like_transc_reg"/>
</dbReference>
<dbReference type="GO" id="GO:0003700">
    <property type="term" value="F:DNA-binding transcription factor activity"/>
    <property type="evidence" value="ECO:0007669"/>
    <property type="project" value="TreeGrafter"/>
</dbReference>
<evidence type="ECO:0000259" key="5">
    <source>
        <dbReference type="PROSITE" id="PS50977"/>
    </source>
</evidence>
<dbReference type="SUPFAM" id="SSF46689">
    <property type="entry name" value="Homeodomain-like"/>
    <property type="match status" value="1"/>
</dbReference>
<dbReference type="PROSITE" id="PS50977">
    <property type="entry name" value="HTH_TETR_2"/>
    <property type="match status" value="1"/>
</dbReference>
<dbReference type="PANTHER" id="PTHR30055:SF234">
    <property type="entry name" value="HTH-TYPE TRANSCRIPTIONAL REGULATOR BETI"/>
    <property type="match status" value="1"/>
</dbReference>
<protein>
    <submittedName>
        <fullName evidence="6">TetR family transcriptional regulator</fullName>
    </submittedName>
</protein>
<keyword evidence="2 4" id="KW-0238">DNA-binding</keyword>
<dbReference type="Pfam" id="PF17920">
    <property type="entry name" value="TetR_C_16"/>
    <property type="match status" value="1"/>
</dbReference>
<dbReference type="PANTHER" id="PTHR30055">
    <property type="entry name" value="HTH-TYPE TRANSCRIPTIONAL REGULATOR RUTR"/>
    <property type="match status" value="1"/>
</dbReference>
<dbReference type="AlphaFoldDB" id="A0AB39KZQ7"/>
<organism evidence="6">
    <name type="scientific">Caulobacter sp. 73W</name>
    <dbReference type="NCBI Taxonomy" id="3161137"/>
    <lineage>
        <taxon>Bacteria</taxon>
        <taxon>Pseudomonadati</taxon>
        <taxon>Pseudomonadota</taxon>
        <taxon>Alphaproteobacteria</taxon>
        <taxon>Caulobacterales</taxon>
        <taxon>Caulobacteraceae</taxon>
        <taxon>Caulobacter</taxon>
    </lineage>
</organism>
<dbReference type="Pfam" id="PF00440">
    <property type="entry name" value="TetR_N"/>
    <property type="match status" value="1"/>
</dbReference>
<keyword evidence="1" id="KW-0805">Transcription regulation</keyword>
<sequence>MGVQPRTRNAAATRAAILGAARARFSREAYDSVGVRDVAADAGVDPALISRYFGSKEDLFVEVCSTGDPSDLFTVERDRFGVHVAHMMLREPQDSEKLDCFLIMLRSSASPKASEAIRVMGRDRFYDRLEAYLGGPNAKVCGKIVGSIIMGLSISRALIPDFDLDETQLAELERRLADIIQRCID</sequence>
<dbReference type="GO" id="GO:0000976">
    <property type="term" value="F:transcription cis-regulatory region binding"/>
    <property type="evidence" value="ECO:0007669"/>
    <property type="project" value="TreeGrafter"/>
</dbReference>
<dbReference type="InterPro" id="IPR041678">
    <property type="entry name" value="TetR_C_16"/>
</dbReference>
<dbReference type="EMBL" id="CP158375">
    <property type="protein sequence ID" value="XDO98723.1"/>
    <property type="molecule type" value="Genomic_DNA"/>
</dbReference>
<dbReference type="PRINTS" id="PR00455">
    <property type="entry name" value="HTHTETR"/>
</dbReference>
<name>A0AB39KZQ7_9CAUL</name>
<evidence type="ECO:0000256" key="2">
    <source>
        <dbReference type="ARBA" id="ARBA00023125"/>
    </source>
</evidence>
<evidence type="ECO:0000313" key="6">
    <source>
        <dbReference type="EMBL" id="XDO98723.1"/>
    </source>
</evidence>